<dbReference type="InterPro" id="IPR000835">
    <property type="entry name" value="HTH_MarR-typ"/>
</dbReference>
<comment type="caution">
    <text evidence="5">The sequence shown here is derived from an EMBL/GenBank/DDBJ whole genome shotgun (WGS) entry which is preliminary data.</text>
</comment>
<dbReference type="GO" id="GO:0003677">
    <property type="term" value="F:DNA binding"/>
    <property type="evidence" value="ECO:0007669"/>
    <property type="project" value="UniProtKB-KW"/>
</dbReference>
<evidence type="ECO:0000256" key="1">
    <source>
        <dbReference type="ARBA" id="ARBA00023015"/>
    </source>
</evidence>
<keyword evidence="3" id="KW-0804">Transcription</keyword>
<dbReference type="Pfam" id="PF01047">
    <property type="entry name" value="MarR"/>
    <property type="match status" value="1"/>
</dbReference>
<dbReference type="SUPFAM" id="SSF46785">
    <property type="entry name" value="Winged helix' DNA-binding domain"/>
    <property type="match status" value="1"/>
</dbReference>
<evidence type="ECO:0000256" key="3">
    <source>
        <dbReference type="ARBA" id="ARBA00023163"/>
    </source>
</evidence>
<dbReference type="PANTHER" id="PTHR42756">
    <property type="entry name" value="TRANSCRIPTIONAL REGULATOR, MARR"/>
    <property type="match status" value="1"/>
</dbReference>
<feature type="domain" description="HTH marR-type" evidence="4">
    <location>
        <begin position="1"/>
        <end position="125"/>
    </location>
</feature>
<dbReference type="AlphaFoldDB" id="A0A9D1HDP5"/>
<dbReference type="Gene3D" id="1.10.10.10">
    <property type="entry name" value="Winged helix-like DNA-binding domain superfamily/Winged helix DNA-binding domain"/>
    <property type="match status" value="1"/>
</dbReference>
<accession>A0A9D1HDP5</accession>
<dbReference type="InterPro" id="IPR036388">
    <property type="entry name" value="WH-like_DNA-bd_sf"/>
</dbReference>
<evidence type="ECO:0000256" key="2">
    <source>
        <dbReference type="ARBA" id="ARBA00023125"/>
    </source>
</evidence>
<dbReference type="GO" id="GO:0003700">
    <property type="term" value="F:DNA-binding transcription factor activity"/>
    <property type="evidence" value="ECO:0007669"/>
    <property type="project" value="InterPro"/>
</dbReference>
<gene>
    <name evidence="5" type="ORF">IAD12_07770</name>
</gene>
<reference evidence="5" key="1">
    <citation type="submission" date="2020-10" db="EMBL/GenBank/DDBJ databases">
        <authorList>
            <person name="Gilroy R."/>
        </authorList>
    </citation>
    <scope>NUCLEOTIDE SEQUENCE</scope>
    <source>
        <strain evidence="5">CHK176-22527</strain>
    </source>
</reference>
<evidence type="ECO:0000313" key="6">
    <source>
        <dbReference type="Proteomes" id="UP000824159"/>
    </source>
</evidence>
<evidence type="ECO:0000313" key="5">
    <source>
        <dbReference type="EMBL" id="HIU00137.1"/>
    </source>
</evidence>
<reference evidence="5" key="2">
    <citation type="journal article" date="2021" name="PeerJ">
        <title>Extensive microbial diversity within the chicken gut microbiome revealed by metagenomics and culture.</title>
        <authorList>
            <person name="Gilroy R."/>
            <person name="Ravi A."/>
            <person name="Getino M."/>
            <person name="Pursley I."/>
            <person name="Horton D.L."/>
            <person name="Alikhan N.F."/>
            <person name="Baker D."/>
            <person name="Gharbi K."/>
            <person name="Hall N."/>
            <person name="Watson M."/>
            <person name="Adriaenssens E.M."/>
            <person name="Foster-Nyarko E."/>
            <person name="Jarju S."/>
            <person name="Secka A."/>
            <person name="Antonio M."/>
            <person name="Oren A."/>
            <person name="Chaudhuri R.R."/>
            <person name="La Ragione R."/>
            <person name="Hildebrand F."/>
            <person name="Pallen M.J."/>
        </authorList>
    </citation>
    <scope>NUCLEOTIDE SEQUENCE</scope>
    <source>
        <strain evidence="5">CHK176-22527</strain>
    </source>
</reference>
<keyword evidence="2" id="KW-0238">DNA-binding</keyword>
<dbReference type="PRINTS" id="PR00598">
    <property type="entry name" value="HTHMARR"/>
</dbReference>
<sequence length="132" mass="15160">MASQSLVQKRLLGVLKDTGLTVGQPKILDYLYSHNGSSQKEIAAGCIIEAGSLTSVLNRMENDGMIERRTLNGNRRTYHIFLTEKGRILALRVRQAFSDMEKDIFKELSQDESNHFMKTFFHIYKHLLIKED</sequence>
<proteinExistence type="predicted"/>
<dbReference type="Proteomes" id="UP000824159">
    <property type="component" value="Unassembled WGS sequence"/>
</dbReference>
<keyword evidence="1" id="KW-0805">Transcription regulation</keyword>
<protein>
    <submittedName>
        <fullName evidence="5">MarR family transcriptional regulator</fullName>
    </submittedName>
</protein>
<dbReference type="PROSITE" id="PS50995">
    <property type="entry name" value="HTH_MARR_2"/>
    <property type="match status" value="1"/>
</dbReference>
<dbReference type="PANTHER" id="PTHR42756:SF1">
    <property type="entry name" value="TRANSCRIPTIONAL REPRESSOR OF EMRAB OPERON"/>
    <property type="match status" value="1"/>
</dbReference>
<evidence type="ECO:0000259" key="4">
    <source>
        <dbReference type="PROSITE" id="PS50995"/>
    </source>
</evidence>
<name>A0A9D1HDP5_9FIRM</name>
<organism evidence="5 6">
    <name type="scientific">Candidatus Allocopromorpha excrementavium</name>
    <dbReference type="NCBI Taxonomy" id="2840741"/>
    <lineage>
        <taxon>Bacteria</taxon>
        <taxon>Bacillati</taxon>
        <taxon>Bacillota</taxon>
        <taxon>Clostridia</taxon>
        <taxon>Eubacteriales</taxon>
        <taxon>Eubacteriaceae</taxon>
        <taxon>Eubacteriaceae incertae sedis</taxon>
        <taxon>Candidatus Allocopromorpha</taxon>
    </lineage>
</organism>
<dbReference type="InterPro" id="IPR036390">
    <property type="entry name" value="WH_DNA-bd_sf"/>
</dbReference>
<dbReference type="SMART" id="SM00347">
    <property type="entry name" value="HTH_MARR"/>
    <property type="match status" value="1"/>
</dbReference>
<dbReference type="EMBL" id="DVLX01000094">
    <property type="protein sequence ID" value="HIU00137.1"/>
    <property type="molecule type" value="Genomic_DNA"/>
</dbReference>